<dbReference type="EMBL" id="HBHT01039896">
    <property type="protein sequence ID" value="CAD9994288.1"/>
    <property type="molecule type" value="Transcribed_RNA"/>
</dbReference>
<reference evidence="1" key="1">
    <citation type="submission" date="2021-01" db="EMBL/GenBank/DDBJ databases">
        <authorList>
            <person name="Corre E."/>
            <person name="Pelletier E."/>
            <person name="Niang G."/>
            <person name="Scheremetjew M."/>
            <person name="Finn R."/>
            <person name="Kale V."/>
            <person name="Holt S."/>
            <person name="Cochrane G."/>
            <person name="Meng A."/>
            <person name="Brown T."/>
            <person name="Cohen L."/>
        </authorList>
    </citation>
    <scope>NUCLEOTIDE SEQUENCE</scope>
    <source>
        <strain evidence="1">CCMP125</strain>
    </source>
</reference>
<dbReference type="EMBL" id="HBHT01039907">
    <property type="protein sequence ID" value="CAD9994303.1"/>
    <property type="molecule type" value="Transcribed_RNA"/>
</dbReference>
<organism evidence="1">
    <name type="scientific">Entomoneis paludosa</name>
    <dbReference type="NCBI Taxonomy" id="265537"/>
    <lineage>
        <taxon>Eukaryota</taxon>
        <taxon>Sar</taxon>
        <taxon>Stramenopiles</taxon>
        <taxon>Ochrophyta</taxon>
        <taxon>Bacillariophyta</taxon>
        <taxon>Bacillariophyceae</taxon>
        <taxon>Bacillariophycidae</taxon>
        <taxon>Entomoneidaceae</taxon>
        <taxon>Entomoneis</taxon>
    </lineage>
</organism>
<protein>
    <submittedName>
        <fullName evidence="1">Uncharacterized protein</fullName>
    </submittedName>
</protein>
<accession>A0A6U3EUI5</accession>
<name>A0A6U3EUI5_9STRA</name>
<proteinExistence type="predicted"/>
<sequence length="248" mass="27973">MNDLTNINWPCDQFFAMEKLETTTTGGSASSFCGVTEAAQHVINSKKDKPHLDSSSSLMALLRRSTAQAALASNKKRVRFAQSQDGQVHCVEHVYEKDIHNPQDLWWSNEEMKLIRWECNNIVNYFRHNENYVRLLRQLYRVANDPQEFDDKIAAGSHLVLVAAERARGLERLIIARTVTHVKEYHMDATLNAIYYGDNSDHEMDSAAHDLCIRDVSVSCSSICGTFASAFGILDVQAAALVYSTTVW</sequence>
<gene>
    <name evidence="1" type="ORF">APAL1065_LOCUS26790</name>
    <name evidence="2" type="ORF">APAL1065_LOCUS26801</name>
</gene>
<evidence type="ECO:0000313" key="1">
    <source>
        <dbReference type="EMBL" id="CAD9994288.1"/>
    </source>
</evidence>
<evidence type="ECO:0000313" key="2">
    <source>
        <dbReference type="EMBL" id="CAD9994303.1"/>
    </source>
</evidence>
<dbReference type="AlphaFoldDB" id="A0A6U3EUI5"/>